<accession>A0A8T2PI57</accession>
<dbReference type="EMBL" id="JAFBMS010000009">
    <property type="protein sequence ID" value="KAG9349302.1"/>
    <property type="molecule type" value="Genomic_DNA"/>
</dbReference>
<keyword evidence="22" id="KW-0675">Receptor</keyword>
<evidence type="ECO:0000256" key="18">
    <source>
        <dbReference type="ARBA" id="ARBA00022842"/>
    </source>
</evidence>
<dbReference type="SMART" id="SM00082">
    <property type="entry name" value="LRRCT"/>
    <property type="match status" value="1"/>
</dbReference>
<dbReference type="Pfam" id="PF13793">
    <property type="entry name" value="Pribosyltran_N"/>
    <property type="match status" value="1"/>
</dbReference>
<evidence type="ECO:0000256" key="9">
    <source>
        <dbReference type="ARBA" id="ARBA00022692"/>
    </source>
</evidence>
<dbReference type="GO" id="GO:0006954">
    <property type="term" value="P:inflammatory response"/>
    <property type="evidence" value="ECO:0007669"/>
    <property type="project" value="UniProtKB-KW"/>
</dbReference>
<dbReference type="PANTHER" id="PTHR47410:SF2">
    <property type="entry name" value="TOLL-LIKE RECEPTOR 7"/>
    <property type="match status" value="1"/>
</dbReference>
<dbReference type="InterPro" id="IPR000836">
    <property type="entry name" value="PRTase_dom"/>
</dbReference>
<gene>
    <name evidence="28" type="ORF">JZ751_027745</name>
</gene>
<dbReference type="InterPro" id="IPR000483">
    <property type="entry name" value="Cys-rich_flank_reg_C"/>
</dbReference>
<evidence type="ECO:0000256" key="12">
    <source>
        <dbReference type="ARBA" id="ARBA00022729"/>
    </source>
</evidence>
<evidence type="ECO:0000256" key="26">
    <source>
        <dbReference type="RuleBase" id="RU004324"/>
    </source>
</evidence>
<keyword evidence="23" id="KW-0325">Glycoprotein</keyword>
<dbReference type="GO" id="GO:0009165">
    <property type="term" value="P:nucleotide biosynthetic process"/>
    <property type="evidence" value="ECO:0007669"/>
    <property type="project" value="UniProtKB-KW"/>
</dbReference>
<feature type="domain" description="TIR" evidence="27">
    <location>
        <begin position="1115"/>
        <end position="1259"/>
    </location>
</feature>
<sequence length="1275" mass="145096">MPNIVLFSGSSHHDLSQKVADRLGLELGKVITKKFSNQETCVEIGESVRGEDVYIVQSGCGEINDNLMELLIMINACKIASASRSRAPISAKLVANMLSVAGADHIITMDLHASQIQGFFDIAVDNLYAEPAVLQWIREKIPEWKNCIIVSPDAGGAKRVTSIADRLNVEFALIHKERKKANEVDRMVLVGDVKDRVAILVDDMADTCGTICHAADNDVQVVHYMMFSMPHSEVLIFLILCCLPSLETAVWYPKSLPCDVREDGGTVEVDCTDRALEEVPKGIPGNATNITLTINHIPHIKPSSFQGLDSLIEIDLRCNCVPIKIGPKDRVCSKSVSIDNGSFWHLTSLKSLYLDGNQLFSIPRGLPPGLTLLSLEVNHIHTILKENLSELTDIEYLYFGQNCYYRNPCNVSYEIESGAFAHLENLSLLSLKSNNLSYVPGKLPSSLKELYLYNNNIKEVTQESFQNLSELEVLDLSGNCPRCYNAPFPCTPCPGNAPLQIDGTAFQKLQKLKTLRLHSNSLTTIQAEWFQYIKGLQVLDLSSNFLARHITEATFPIHLPSLLELDLSFNYELQRYPANLSLSPQFSHLTSLRVLRIRGFVFQRLTRKGISPLIKLRELEILDLGTNFIKMTDLSILTELKNFHIINLSDNKISSPSDGEHLTESVGKEPSLSAPMASAAQYYSGEEVHYFRYDEYARSCKYKNKEAGSANTFTKTQCSNFGKTLDISRNNIFYLDPKFLNVSELRCLNLSGNAMSQSLNGSEFIYLTNLQYLDFSYNRLDLHYSTAFKELSNLIVLDISQNDHYFLSEGLTHMLNFTKNLPKLEILLMNFNKISTSTNTEMESQSLTRLEFKGNRLDMLWRDGDTRFVNYFKRLPNLKALDISSNNLNFIPQEAITGFPRNLSELYLNNNELKSFPWGHLWYLYNLEVLDLSGNKLKTVPQELSNCTNSIKKLILHNNQIATLTPYFLKDAYSLKHLDLSFNEIQYIQKSSFPEDVLNGLDMLLLHGNKFMCTCNASWFAMWINRTKVHIPRLATEVNCAEPSAKKGLSVIFLDVQACQHSSLSIVLYVLLTSLVMGFLTLSISTHLFLWDVWYIYHFCLAKLKGYSRLSSQGYVYDAFVVYDKKDQAVSDWVLQELQVHLEEQGDRPLQLCLEERDWIPGCPLIDNLSQSIQQSKKTLFILTNKYIQSGNFKTAFYLAHQRLMDEKADVILFVFLEKFPRRSRYLSLRKRLYSKSLLEWPTNPQAQPYFWYQLRSALVIDSQRQYSKLFQETL</sequence>
<dbReference type="GO" id="GO:0000287">
    <property type="term" value="F:magnesium ion binding"/>
    <property type="evidence" value="ECO:0007669"/>
    <property type="project" value="InterPro"/>
</dbReference>
<dbReference type="Gene3D" id="3.80.10.10">
    <property type="entry name" value="Ribonuclease Inhibitor"/>
    <property type="match status" value="1"/>
</dbReference>
<evidence type="ECO:0000256" key="22">
    <source>
        <dbReference type="ARBA" id="ARBA00023170"/>
    </source>
</evidence>
<dbReference type="PANTHER" id="PTHR47410">
    <property type="entry name" value="TOLL-LIKE RECEPTOR 7-RELATED"/>
    <property type="match status" value="1"/>
</dbReference>
<dbReference type="InterPro" id="IPR029099">
    <property type="entry name" value="Pribosyltran_N"/>
</dbReference>
<evidence type="ECO:0000256" key="15">
    <source>
        <dbReference type="ARBA" id="ARBA00022753"/>
    </source>
</evidence>
<keyword evidence="8" id="KW-0808">Transferase</keyword>
<evidence type="ECO:0000256" key="5">
    <source>
        <dbReference type="ARBA" id="ARBA00013247"/>
    </source>
</evidence>
<evidence type="ECO:0000256" key="2">
    <source>
        <dbReference type="ARBA" id="ARBA00004496"/>
    </source>
</evidence>
<dbReference type="GO" id="GO:0045087">
    <property type="term" value="P:innate immune response"/>
    <property type="evidence" value="ECO:0007669"/>
    <property type="project" value="UniProtKB-KW"/>
</dbReference>
<dbReference type="SMART" id="SM00369">
    <property type="entry name" value="LRR_TYP"/>
    <property type="match status" value="15"/>
</dbReference>
<keyword evidence="18" id="KW-0460">Magnesium</keyword>
<dbReference type="GO" id="GO:0016301">
    <property type="term" value="F:kinase activity"/>
    <property type="evidence" value="ECO:0007669"/>
    <property type="project" value="UniProtKB-KW"/>
</dbReference>
<dbReference type="SMART" id="SM00364">
    <property type="entry name" value="LRR_BAC"/>
    <property type="match status" value="6"/>
</dbReference>
<evidence type="ECO:0000256" key="19">
    <source>
        <dbReference type="ARBA" id="ARBA00022859"/>
    </source>
</evidence>
<comment type="similarity">
    <text evidence="4">Belongs to the Toll-like receptor family.</text>
</comment>
<evidence type="ECO:0000256" key="13">
    <source>
        <dbReference type="ARBA" id="ARBA00022737"/>
    </source>
</evidence>
<evidence type="ECO:0000256" key="1">
    <source>
        <dbReference type="ARBA" id="ARBA00004177"/>
    </source>
</evidence>
<evidence type="ECO:0000259" key="27">
    <source>
        <dbReference type="PROSITE" id="PS50104"/>
    </source>
</evidence>
<dbReference type="FunFam" id="3.80.10.10:FF:000037">
    <property type="entry name" value="Toll-like receptor 7"/>
    <property type="match status" value="1"/>
</dbReference>
<comment type="caution">
    <text evidence="28">The sequence shown here is derived from an EMBL/GenBank/DDBJ whole genome shotgun (WGS) entry which is preliminary data.</text>
</comment>
<dbReference type="Pfam" id="PF00156">
    <property type="entry name" value="Pribosyltran"/>
    <property type="match status" value="1"/>
</dbReference>
<keyword evidence="7" id="KW-0433">Leucine-rich repeat</keyword>
<dbReference type="InterPro" id="IPR032675">
    <property type="entry name" value="LRR_dom_sf"/>
</dbReference>
<dbReference type="SMART" id="SM00255">
    <property type="entry name" value="TIR"/>
    <property type="match status" value="1"/>
</dbReference>
<dbReference type="GO" id="GO:0004749">
    <property type="term" value="F:ribose phosphate diphosphokinase activity"/>
    <property type="evidence" value="ECO:0007669"/>
    <property type="project" value="UniProtKB-EC"/>
</dbReference>
<dbReference type="FunFam" id="3.40.50.10140:FF:000003">
    <property type="entry name" value="Toll-like receptor 7"/>
    <property type="match status" value="1"/>
</dbReference>
<keyword evidence="11 26" id="KW-0545">Nucleotide biosynthesis</keyword>
<keyword evidence="29" id="KW-1185">Reference proteome</keyword>
<evidence type="ECO:0000256" key="16">
    <source>
        <dbReference type="ARBA" id="ARBA00022777"/>
    </source>
</evidence>
<keyword evidence="24" id="KW-0395">Inflammatory response</keyword>
<evidence type="ECO:0000256" key="7">
    <source>
        <dbReference type="ARBA" id="ARBA00022614"/>
    </source>
</evidence>
<comment type="similarity">
    <text evidence="3 26">Belongs to the ribose-phosphate pyrophosphokinase family.</text>
</comment>
<evidence type="ECO:0000256" key="17">
    <source>
        <dbReference type="ARBA" id="ARBA00022840"/>
    </source>
</evidence>
<dbReference type="InterPro" id="IPR005946">
    <property type="entry name" value="Rib-P_diPkinase"/>
</dbReference>
<dbReference type="PROSITE" id="PS51450">
    <property type="entry name" value="LRR"/>
    <property type="match status" value="3"/>
</dbReference>
<dbReference type="InterPro" id="IPR003591">
    <property type="entry name" value="Leu-rich_rpt_typical-subtyp"/>
</dbReference>
<proteinExistence type="inferred from homology"/>
<dbReference type="InterPro" id="IPR029057">
    <property type="entry name" value="PRTase-like"/>
</dbReference>
<evidence type="ECO:0000256" key="3">
    <source>
        <dbReference type="ARBA" id="ARBA00006478"/>
    </source>
</evidence>
<dbReference type="Gene3D" id="3.40.50.10140">
    <property type="entry name" value="Toll/interleukin-1 receptor homology (TIR) domain"/>
    <property type="match status" value="1"/>
</dbReference>
<keyword evidence="9" id="KW-0812">Transmembrane</keyword>
<evidence type="ECO:0000256" key="4">
    <source>
        <dbReference type="ARBA" id="ARBA00009634"/>
    </source>
</evidence>
<keyword evidence="13" id="KW-0677">Repeat</keyword>
<dbReference type="SUPFAM" id="SSF52058">
    <property type="entry name" value="L domain-like"/>
    <property type="match status" value="2"/>
</dbReference>
<dbReference type="GO" id="GO:0007249">
    <property type="term" value="P:canonical NF-kappaB signal transduction"/>
    <property type="evidence" value="ECO:0007669"/>
    <property type="project" value="TreeGrafter"/>
</dbReference>
<dbReference type="AlphaFoldDB" id="A0A8T2PI57"/>
<evidence type="ECO:0000313" key="29">
    <source>
        <dbReference type="Proteomes" id="UP000824540"/>
    </source>
</evidence>
<keyword evidence="6" id="KW-0399">Innate immunity</keyword>
<dbReference type="SMART" id="SM01400">
    <property type="entry name" value="Pribosyltran_N"/>
    <property type="match status" value="1"/>
</dbReference>
<dbReference type="GO" id="GO:0005524">
    <property type="term" value="F:ATP binding"/>
    <property type="evidence" value="ECO:0007669"/>
    <property type="project" value="UniProtKB-KW"/>
</dbReference>
<dbReference type="SUPFAM" id="SSF53271">
    <property type="entry name" value="PRTase-like"/>
    <property type="match status" value="2"/>
</dbReference>
<evidence type="ECO:0000256" key="21">
    <source>
        <dbReference type="ARBA" id="ARBA00023136"/>
    </source>
</evidence>
<dbReference type="PRINTS" id="PR01537">
    <property type="entry name" value="INTRLKN1R1F"/>
</dbReference>
<dbReference type="EC" id="2.7.6.1" evidence="5"/>
<evidence type="ECO:0000256" key="8">
    <source>
        <dbReference type="ARBA" id="ARBA00022679"/>
    </source>
</evidence>
<dbReference type="NCBIfam" id="TIGR01251">
    <property type="entry name" value="ribP_PPkin"/>
    <property type="match status" value="1"/>
</dbReference>
<evidence type="ECO:0000256" key="23">
    <source>
        <dbReference type="ARBA" id="ARBA00023180"/>
    </source>
</evidence>
<evidence type="ECO:0000256" key="14">
    <source>
        <dbReference type="ARBA" id="ARBA00022741"/>
    </source>
</evidence>
<protein>
    <recommendedName>
        <fullName evidence="5">ribose-phosphate diphosphokinase</fullName>
        <ecNumber evidence="5">2.7.6.1</ecNumber>
    </recommendedName>
</protein>
<dbReference type="InterPro" id="IPR001611">
    <property type="entry name" value="Leu-rich_rpt"/>
</dbReference>
<dbReference type="SUPFAM" id="SSF52200">
    <property type="entry name" value="Toll/Interleukin receptor TIR domain"/>
    <property type="match status" value="1"/>
</dbReference>
<dbReference type="SMART" id="SM00365">
    <property type="entry name" value="LRR_SD22"/>
    <property type="match status" value="8"/>
</dbReference>
<keyword evidence="12" id="KW-0732">Signal</keyword>
<evidence type="ECO:0000256" key="20">
    <source>
        <dbReference type="ARBA" id="ARBA00022989"/>
    </source>
</evidence>
<dbReference type="GO" id="GO:1902533">
    <property type="term" value="P:positive regulation of intracellular signal transduction"/>
    <property type="evidence" value="ECO:0007669"/>
    <property type="project" value="UniProtKB-ARBA"/>
</dbReference>
<dbReference type="GO" id="GO:0038187">
    <property type="term" value="F:pattern recognition receptor activity"/>
    <property type="evidence" value="ECO:0007669"/>
    <property type="project" value="TreeGrafter"/>
</dbReference>
<dbReference type="GO" id="GO:0005768">
    <property type="term" value="C:endosome"/>
    <property type="evidence" value="ECO:0007669"/>
    <property type="project" value="UniProtKB-SubCell"/>
</dbReference>
<dbReference type="CDD" id="cd06223">
    <property type="entry name" value="PRTases_typeI"/>
    <property type="match status" value="1"/>
</dbReference>
<dbReference type="Gene3D" id="3.40.50.2020">
    <property type="match status" value="3"/>
</dbReference>
<dbReference type="Pfam" id="PF01582">
    <property type="entry name" value="TIR"/>
    <property type="match status" value="1"/>
</dbReference>
<evidence type="ECO:0000313" key="28">
    <source>
        <dbReference type="EMBL" id="KAG9349302.1"/>
    </source>
</evidence>
<evidence type="ECO:0000256" key="6">
    <source>
        <dbReference type="ARBA" id="ARBA00022588"/>
    </source>
</evidence>
<keyword evidence="17" id="KW-0067">ATP-binding</keyword>
<dbReference type="GO" id="GO:0002224">
    <property type="term" value="P:toll-like receptor signaling pathway"/>
    <property type="evidence" value="ECO:0007669"/>
    <property type="project" value="TreeGrafter"/>
</dbReference>
<evidence type="ECO:0000256" key="11">
    <source>
        <dbReference type="ARBA" id="ARBA00022727"/>
    </source>
</evidence>
<evidence type="ECO:0000256" key="25">
    <source>
        <dbReference type="ARBA" id="ARBA00046288"/>
    </source>
</evidence>
<evidence type="ECO:0000256" key="10">
    <source>
        <dbReference type="ARBA" id="ARBA00022723"/>
    </source>
</evidence>
<comment type="subcellular location">
    <subcellularLocation>
        <location evidence="2">Cytoplasm</location>
    </subcellularLocation>
    <subcellularLocation>
        <location evidence="25">Endomembrane system</location>
        <topology evidence="25">Single-pass type I membrane protein</topology>
    </subcellularLocation>
    <subcellularLocation>
        <location evidence="1">Endosome</location>
    </subcellularLocation>
</comment>
<dbReference type="GO" id="GO:0032755">
    <property type="term" value="P:positive regulation of interleukin-6 production"/>
    <property type="evidence" value="ECO:0007669"/>
    <property type="project" value="TreeGrafter"/>
</dbReference>
<keyword evidence="14" id="KW-0547">Nucleotide-binding</keyword>
<evidence type="ECO:0000256" key="24">
    <source>
        <dbReference type="ARBA" id="ARBA00023198"/>
    </source>
</evidence>
<dbReference type="InterPro" id="IPR000157">
    <property type="entry name" value="TIR_dom"/>
</dbReference>
<dbReference type="Proteomes" id="UP000824540">
    <property type="component" value="Unassembled WGS sequence"/>
</dbReference>
<dbReference type="InterPro" id="IPR035897">
    <property type="entry name" value="Toll_tir_struct_dom_sf"/>
</dbReference>
<keyword evidence="16" id="KW-0418">Kinase</keyword>
<keyword evidence="10" id="KW-0479">Metal-binding</keyword>
<dbReference type="PROSITE" id="PS50104">
    <property type="entry name" value="TIR"/>
    <property type="match status" value="1"/>
</dbReference>
<keyword evidence="15" id="KW-0967">Endosome</keyword>
<dbReference type="FunFam" id="3.40.50.2020:FF:000005">
    <property type="entry name" value="Ribose-phosphate pyrophosphokinase 1"/>
    <property type="match status" value="1"/>
</dbReference>
<dbReference type="GO" id="GO:0032991">
    <property type="term" value="C:protein-containing complex"/>
    <property type="evidence" value="ECO:0007669"/>
    <property type="project" value="UniProtKB-ARBA"/>
</dbReference>
<dbReference type="Pfam" id="PF13855">
    <property type="entry name" value="LRR_8"/>
    <property type="match status" value="5"/>
</dbReference>
<dbReference type="GO" id="GO:0051607">
    <property type="term" value="P:defense response to virus"/>
    <property type="evidence" value="ECO:0007669"/>
    <property type="project" value="TreeGrafter"/>
</dbReference>
<dbReference type="GO" id="GO:0005886">
    <property type="term" value="C:plasma membrane"/>
    <property type="evidence" value="ECO:0007669"/>
    <property type="project" value="TreeGrafter"/>
</dbReference>
<keyword evidence="20" id="KW-1133">Transmembrane helix</keyword>
<keyword evidence="19" id="KW-0391">Immunity</keyword>
<keyword evidence="21" id="KW-0472">Membrane</keyword>
<dbReference type="OrthoDB" id="10006997at2759"/>
<organism evidence="28 29">
    <name type="scientific">Albula glossodonta</name>
    <name type="common">roundjaw bonefish</name>
    <dbReference type="NCBI Taxonomy" id="121402"/>
    <lineage>
        <taxon>Eukaryota</taxon>
        <taxon>Metazoa</taxon>
        <taxon>Chordata</taxon>
        <taxon>Craniata</taxon>
        <taxon>Vertebrata</taxon>
        <taxon>Euteleostomi</taxon>
        <taxon>Actinopterygii</taxon>
        <taxon>Neopterygii</taxon>
        <taxon>Teleostei</taxon>
        <taxon>Albuliformes</taxon>
        <taxon>Albulidae</taxon>
        <taxon>Albula</taxon>
    </lineage>
</organism>
<dbReference type="FunFam" id="3.40.50.2020:FF:000014">
    <property type="entry name" value="Ribose-phosphate pyrophosphokinase 1"/>
    <property type="match status" value="1"/>
</dbReference>
<name>A0A8T2PI57_9TELE</name>
<reference evidence="28" key="1">
    <citation type="thesis" date="2021" institute="BYU ScholarsArchive" country="Provo, UT, USA">
        <title>Applications of and Algorithms for Genome Assembly and Genomic Analyses with an Emphasis on Marine Teleosts.</title>
        <authorList>
            <person name="Pickett B.D."/>
        </authorList>
    </citation>
    <scope>NUCLEOTIDE SEQUENCE</scope>
    <source>
        <strain evidence="28">HI-2016</strain>
    </source>
</reference>